<feature type="chain" id="PRO_5016353512" evidence="1">
    <location>
        <begin position="23"/>
        <end position="136"/>
    </location>
</feature>
<feature type="signal peptide" evidence="1">
    <location>
        <begin position="1"/>
        <end position="22"/>
    </location>
</feature>
<dbReference type="Proteomes" id="UP000249016">
    <property type="component" value="Unassembled WGS sequence"/>
</dbReference>
<evidence type="ECO:0000256" key="1">
    <source>
        <dbReference type="SAM" id="SignalP"/>
    </source>
</evidence>
<keyword evidence="3" id="KW-1185">Reference proteome</keyword>
<dbReference type="AlphaFoldDB" id="A0A327NQF1"/>
<accession>A0A327NQF1</accession>
<evidence type="ECO:0000313" key="3">
    <source>
        <dbReference type="Proteomes" id="UP000249016"/>
    </source>
</evidence>
<dbReference type="OrthoDB" id="961888at2"/>
<evidence type="ECO:0000313" key="2">
    <source>
        <dbReference type="EMBL" id="RAI77590.1"/>
    </source>
</evidence>
<sequence>MRNGLQLVLIALSCTLTNLCVAQQTFKNCTAAFVGSKMIVNEYTTKGTCRLPATARGELTVNTVELSPTESKAVDRIAFKIAIRDKATQTLALFSKEEFKQVPIQRVLAKCQKGDHIVLLTLDDSYALPHNEILVQ</sequence>
<dbReference type="RefSeq" id="WP_111348403.1">
    <property type="nucleotide sequence ID" value="NZ_QLII01000001.1"/>
</dbReference>
<dbReference type="EMBL" id="QLII01000001">
    <property type="protein sequence ID" value="RAI77590.1"/>
    <property type="molecule type" value="Genomic_DNA"/>
</dbReference>
<keyword evidence="1" id="KW-0732">Signal</keyword>
<comment type="caution">
    <text evidence="2">The sequence shown here is derived from an EMBL/GenBank/DDBJ whole genome shotgun (WGS) entry which is preliminary data.</text>
</comment>
<name>A0A327NQF1_9BACT</name>
<organism evidence="2 3">
    <name type="scientific">Spirosoma telluris</name>
    <dbReference type="NCBI Taxonomy" id="2183553"/>
    <lineage>
        <taxon>Bacteria</taxon>
        <taxon>Pseudomonadati</taxon>
        <taxon>Bacteroidota</taxon>
        <taxon>Cytophagia</taxon>
        <taxon>Cytophagales</taxon>
        <taxon>Cytophagaceae</taxon>
        <taxon>Spirosoma</taxon>
    </lineage>
</organism>
<proteinExistence type="predicted"/>
<gene>
    <name evidence="2" type="ORF">HMF3257_31745</name>
</gene>
<reference evidence="2 3" key="1">
    <citation type="submission" date="2018-06" db="EMBL/GenBank/DDBJ databases">
        <title>Spirosoma sp. HMF3257 Genome sequencing and assembly.</title>
        <authorList>
            <person name="Kang H."/>
            <person name="Cha I."/>
            <person name="Kim H."/>
            <person name="Kang J."/>
            <person name="Joh K."/>
        </authorList>
    </citation>
    <scope>NUCLEOTIDE SEQUENCE [LARGE SCALE GENOMIC DNA]</scope>
    <source>
        <strain evidence="2 3">HMF3257</strain>
    </source>
</reference>
<protein>
    <submittedName>
        <fullName evidence="2">Uncharacterized protein</fullName>
    </submittedName>
</protein>